<evidence type="ECO:0000259" key="2">
    <source>
        <dbReference type="PROSITE" id="PS50887"/>
    </source>
</evidence>
<evidence type="ECO:0000313" key="3">
    <source>
        <dbReference type="EMBL" id="EIM56478.1"/>
    </source>
</evidence>
<dbReference type="SUPFAM" id="SSF55073">
    <property type="entry name" value="Nucleotide cyclase"/>
    <property type="match status" value="3"/>
</dbReference>
<feature type="domain" description="GGDEF" evidence="2">
    <location>
        <begin position="165"/>
        <end position="291"/>
    </location>
</feature>
<dbReference type="InterPro" id="IPR043128">
    <property type="entry name" value="Rev_trsase/Diguanyl_cyclase"/>
</dbReference>
<dbReference type="Pfam" id="PF00990">
    <property type="entry name" value="GGDEF"/>
    <property type="match status" value="3"/>
</dbReference>
<dbReference type="InterPro" id="IPR052155">
    <property type="entry name" value="Biofilm_reg_signaling"/>
</dbReference>
<dbReference type="EMBL" id="CM001487">
    <property type="protein sequence ID" value="EIM56478.1"/>
    <property type="molecule type" value="Genomic_DNA"/>
</dbReference>
<dbReference type="PANTHER" id="PTHR44757">
    <property type="entry name" value="DIGUANYLATE CYCLASE DGCP"/>
    <property type="match status" value="1"/>
</dbReference>
<dbReference type="InterPro" id="IPR029787">
    <property type="entry name" value="Nucleotide_cyclase"/>
</dbReference>
<dbReference type="eggNOG" id="COG2199">
    <property type="taxonomic scope" value="Bacteria"/>
</dbReference>
<dbReference type="CDD" id="cd01948">
    <property type="entry name" value="EAL"/>
    <property type="match status" value="1"/>
</dbReference>
<keyword evidence="4" id="KW-1185">Reference proteome</keyword>
<dbReference type="SMART" id="SM00052">
    <property type="entry name" value="EAL"/>
    <property type="match status" value="1"/>
</dbReference>
<dbReference type="HOGENOM" id="CLU_004663_0_0_9"/>
<dbReference type="Pfam" id="PF13426">
    <property type="entry name" value="PAS_9"/>
    <property type="match status" value="1"/>
</dbReference>
<dbReference type="SMART" id="SM00267">
    <property type="entry name" value="GGDEF"/>
    <property type="match status" value="2"/>
</dbReference>
<name>I5ARQ5_EUBC6</name>
<dbReference type="InterPro" id="IPR000014">
    <property type="entry name" value="PAS"/>
</dbReference>
<dbReference type="InterPro" id="IPR000160">
    <property type="entry name" value="GGDEF_dom"/>
</dbReference>
<proteinExistence type="predicted"/>
<protein>
    <submittedName>
        <fullName evidence="3">PAS domain S-box/diguanylate cyclase (GGDEF) domain-containing protein</fullName>
    </submittedName>
</protein>
<dbReference type="Gene3D" id="3.30.450.20">
    <property type="entry name" value="PAS domain"/>
    <property type="match status" value="2"/>
</dbReference>
<dbReference type="InterPro" id="IPR029016">
    <property type="entry name" value="GAF-like_dom_sf"/>
</dbReference>
<dbReference type="Gene3D" id="3.20.20.450">
    <property type="entry name" value="EAL domain"/>
    <property type="match status" value="1"/>
</dbReference>
<dbReference type="Pfam" id="PF00563">
    <property type="entry name" value="EAL"/>
    <property type="match status" value="1"/>
</dbReference>
<dbReference type="SUPFAM" id="SSF55785">
    <property type="entry name" value="PYP-like sensor domain (PAS domain)"/>
    <property type="match status" value="1"/>
</dbReference>
<evidence type="ECO:0000313" key="4">
    <source>
        <dbReference type="Proteomes" id="UP000005753"/>
    </source>
</evidence>
<feature type="domain" description="GGDEF" evidence="2">
    <location>
        <begin position="1448"/>
        <end position="1573"/>
    </location>
</feature>
<dbReference type="eggNOG" id="COG2200">
    <property type="taxonomic scope" value="Bacteria"/>
</dbReference>
<dbReference type="NCBIfam" id="TIGR00254">
    <property type="entry name" value="GGDEF"/>
    <property type="match status" value="2"/>
</dbReference>
<reference evidence="3 4" key="1">
    <citation type="submission" date="2010-08" db="EMBL/GenBank/DDBJ databases">
        <authorList>
            <consortium name="US DOE Joint Genome Institute (JGI-PGF)"/>
            <person name="Lucas S."/>
            <person name="Copeland A."/>
            <person name="Lapidus A."/>
            <person name="Cheng J.-F."/>
            <person name="Bruce D."/>
            <person name="Goodwin L."/>
            <person name="Pitluck S."/>
            <person name="Land M.L."/>
            <person name="Hauser L."/>
            <person name="Chang Y.-J."/>
            <person name="Anderson I.J."/>
            <person name="Johnson E."/>
            <person name="Mulhopadhyay B."/>
            <person name="Kyrpides N."/>
            <person name="Woyke T.J."/>
        </authorList>
    </citation>
    <scope>NUCLEOTIDE SEQUENCE [LARGE SCALE GENOMIC DNA]</scope>
    <source>
        <strain evidence="3 4">6</strain>
    </source>
</reference>
<reference evidence="3 4" key="2">
    <citation type="submission" date="2012-02" db="EMBL/GenBank/DDBJ databases">
        <title>Improved High-Quality Draft sequence of Eubacterium cellulosolvens 6.</title>
        <authorList>
            <consortium name="US DOE Joint Genome Institute"/>
            <person name="Lucas S."/>
            <person name="Han J."/>
            <person name="Lapidus A."/>
            <person name="Cheng J.-F."/>
            <person name="Goodwin L."/>
            <person name="Pitluck S."/>
            <person name="Peters L."/>
            <person name="Mikhailova N."/>
            <person name="Gu W."/>
            <person name="Detter J.C."/>
            <person name="Han C."/>
            <person name="Tapia R."/>
            <person name="Land M."/>
            <person name="Hauser L."/>
            <person name="Kyrpides N."/>
            <person name="Ivanova N."/>
            <person name="Pagani I."/>
            <person name="Johnson E."/>
            <person name="Mukhopadhyay B."/>
            <person name="Anderson I."/>
            <person name="Woyke T."/>
        </authorList>
    </citation>
    <scope>NUCLEOTIDE SEQUENCE [LARGE SCALE GENOMIC DNA]</scope>
    <source>
        <strain evidence="3 4">6</strain>
    </source>
</reference>
<dbReference type="SUPFAM" id="SSF141868">
    <property type="entry name" value="EAL domain-like"/>
    <property type="match status" value="1"/>
</dbReference>
<dbReference type="Gene3D" id="3.30.450.40">
    <property type="match status" value="1"/>
</dbReference>
<accession>I5ARQ5</accession>
<dbReference type="NCBIfam" id="TIGR00229">
    <property type="entry name" value="sensory_box"/>
    <property type="match status" value="1"/>
</dbReference>
<dbReference type="STRING" id="633697.EubceDRAFT1_0639"/>
<dbReference type="InterPro" id="IPR001633">
    <property type="entry name" value="EAL_dom"/>
</dbReference>
<dbReference type="SUPFAM" id="SSF55781">
    <property type="entry name" value="GAF domain-like"/>
    <property type="match status" value="1"/>
</dbReference>
<dbReference type="InterPro" id="IPR035919">
    <property type="entry name" value="EAL_sf"/>
</dbReference>
<feature type="domain" description="GGDEF" evidence="2">
    <location>
        <begin position="993"/>
        <end position="1124"/>
    </location>
</feature>
<dbReference type="OrthoDB" id="9805474at2"/>
<organism evidence="3 4">
    <name type="scientific">Eubacterium cellulosolvens (strain ATCC 43171 / JCM 9499 / 6)</name>
    <name type="common">Cillobacterium cellulosolvens</name>
    <dbReference type="NCBI Taxonomy" id="633697"/>
    <lineage>
        <taxon>Bacteria</taxon>
        <taxon>Bacillati</taxon>
        <taxon>Bacillota</taxon>
        <taxon>Clostridia</taxon>
        <taxon>Eubacteriales</taxon>
        <taxon>Eubacteriaceae</taxon>
        <taxon>Eubacterium</taxon>
    </lineage>
</organism>
<dbReference type="PROSITE" id="PS50887">
    <property type="entry name" value="GGDEF"/>
    <property type="match status" value="3"/>
</dbReference>
<sequence>MAADLRWEYLEKQFDMMPGNILICGRESGEDILYVNRELLELTGCSSKEDFITLTAGKMKGFIQKEDFWSTIHVVSSQLEREKNRFSHISFRIYNCERAEITVVSSGRIVDDPELGKICVMSLMEVNTKAKTLLTDALTGLMGMHRFRELMTEELKKASERGELSKYALLFFDLTNFKLFNLKFGVSAGDKLLCQMAEILKSVYGNRFVARFSDDHFVVLTDRQDVTESILVVNIKAGEIDQNAMLQLKAGIRRLSDEDVKVSAEMICDQAKLACDSIKQDATNYTCEYNDQLTSQMELKAYVNANIEKAISKGYIRVYYQPVIRTLTGKLCGVEALARWIDPEYGNLSPAEFIPFLEEAHLIQMLDNFVIYEVGRQMREQLDHDIPVVPCSFNFSRMDFIMGDPFEEVENVIRKFGLQRNLFRIEITESMIMQDQARIMDQVNQFHDCGYEVWMDDFGSGYSSLNTLKDFHFDEIKIDMLFLKDLNEKGRSIITSMVSMAKKLGVHTLAEGVEYDEQVEFLKSIGCEKMQGYYYGMPMSGDKLYDFCRESCIEVETASEAYIQDQVGLENLISDAPIALIGDNGHFFHTLFENDAFREAVSSMKNGTEENVNEFIRSPYYALNKTFREFVDKPIASGKKEKITFIENGQYMRLTIRTIAGNKGNYIHKVGLYNITYDDKQERMRRNDEIIRNIAVVYKGIYLWSVKDSEIELIMTDRLRDEGLFMTVERFRQKWMKELIYPGDRKRFDDFFQTDAIHRRIRLGKHATISDVFRIRTENGTYEWIEMTAFILQQEREEKILLLGKPAEIEEYLNNADLLAGMADMHNFDSEGREWQRDGDLWRALMENTDIKYFWKDRQCRFVGVNKAFLDYYGLKSAKEVIGKTDQDMKWHPDNEPFRDDERKVIERGEVVQGSVSECMIRGCLHKIIANRFPIYRDGKIDGLIGCFDDLDSIQGCRYDSLYLRDPVTGFMNFRGALDAGTRFEENYRKNGENYIGILIDISEYNRFLSSYGEKAANELVRFVGEKIWQYADTGAAISRHSECRFQIFEKGSDTAAVRERLQRLADEIHTVHEVGGYTCTLYMNYSIAVGSEVETTASLFRVLRERMEFAEAEDLGKIVYTGDRLVFDREKFDEMAERVYMCDPETYDLVYLNRAGRQDLHLPDNFSCTGKKCYEVIEGREDPCEYCTIPVTRRDKFHTWTSHNQKNGKDYLMHDTLVPWRGRNYRFSLSVALTDYIQESELNKQSAYRRVLTIDAVSIALQAQDPEIGIQKMLEKMGQGLGADRVFIFEQTDDSRFRANYEWHRNELISLTQEWQSVPEKIVDGLYKVFAKNRAYVLPSVHEVEKIRERDPELFRKIEDVNIREMVCVELKFGGKSAGFFGVINPRKDSVDNTERILMILSRYISILIRNRDMLRRLDLLGNRDALTGVMNRRAFRDMTRHMHEKSGLVVIYGDVNGLKTVNDTQGHEAGDQLIKVAADVMSSIVGAEQVFRMGGDEFIIVTQSKDKKESDELMKLLRDSFEYKGISVALGCVYNPGEIKDVGELMYEADRRMYINKQYMYKQDSGDSSST</sequence>
<dbReference type="CDD" id="cd01949">
    <property type="entry name" value="GGDEF"/>
    <property type="match status" value="1"/>
</dbReference>
<gene>
    <name evidence="3" type="ORF">EubceDRAFT1_0639</name>
</gene>
<evidence type="ECO:0000259" key="1">
    <source>
        <dbReference type="PROSITE" id="PS50883"/>
    </source>
</evidence>
<dbReference type="Gene3D" id="3.30.70.270">
    <property type="match status" value="3"/>
</dbReference>
<dbReference type="PANTHER" id="PTHR44757:SF2">
    <property type="entry name" value="BIOFILM ARCHITECTURE MAINTENANCE PROTEIN MBAA"/>
    <property type="match status" value="1"/>
</dbReference>
<dbReference type="InterPro" id="IPR035965">
    <property type="entry name" value="PAS-like_dom_sf"/>
</dbReference>
<dbReference type="PROSITE" id="PS50883">
    <property type="entry name" value="EAL"/>
    <property type="match status" value="1"/>
</dbReference>
<feature type="domain" description="EAL" evidence="1">
    <location>
        <begin position="300"/>
        <end position="552"/>
    </location>
</feature>
<dbReference type="Proteomes" id="UP000005753">
    <property type="component" value="Chromosome"/>
</dbReference>